<dbReference type="EMBL" id="JAVHJL010000011">
    <property type="protein sequence ID" value="KAK6496121.1"/>
    <property type="molecule type" value="Genomic_DNA"/>
</dbReference>
<evidence type="ECO:0000313" key="2">
    <source>
        <dbReference type="Proteomes" id="UP001370758"/>
    </source>
</evidence>
<dbReference type="Proteomes" id="UP001370758">
    <property type="component" value="Unassembled WGS sequence"/>
</dbReference>
<accession>A0AAV9VU98</accession>
<sequence length="445" mass="50779">MAPITSVPAELIDQIGSYGLDQEDLLALRLTCKALGIRAREAHLNAIFSCRRVFLVPSSFENLIRVSKHPSGANLRVQKIIISYSSPYIHPYDGQTREDFEIWSAIVAKIRETTEAQSGEMDDFYQYNRYPVLLSLAFSNLPNIKELSFDFKASKDLTRPEINLIYPSLGYRSGTYRSQPTAAELSKFIADNWDDWHKLEYGGYGPRKSDVFSMVLYIIVSTRIKGIERIDDSDGEWSGLPREHLIVSSYSSSYLKSTFSNLKTLHITIDMATSPNAIVEFKRWAQAIGDNLEDLTIWNSNHGTPNSEAVRLPPGVFRKLKVIRFWDFKFDVDQFLEFIDGCAGPKSLTLGHCVFEDEIEDWFYLLRHIRRNRRSFREIVLQIHFKALDRRNGERETNLVVLISPDSEETSFKVKTQSGRGGLFEGEMALNLASYPPTKAAAVEF</sequence>
<protein>
    <recommendedName>
        <fullName evidence="3">F-box domain-containing protein</fullName>
    </recommendedName>
</protein>
<keyword evidence="2" id="KW-1185">Reference proteome</keyword>
<reference evidence="1 2" key="1">
    <citation type="submission" date="2023-08" db="EMBL/GenBank/DDBJ databases">
        <authorList>
            <person name="Palmer J.M."/>
        </authorList>
    </citation>
    <scope>NUCLEOTIDE SEQUENCE [LARGE SCALE GENOMIC DNA]</scope>
    <source>
        <strain evidence="1 2">TWF481</strain>
    </source>
</reference>
<organism evidence="1 2">
    <name type="scientific">Arthrobotrys musiformis</name>
    <dbReference type="NCBI Taxonomy" id="47236"/>
    <lineage>
        <taxon>Eukaryota</taxon>
        <taxon>Fungi</taxon>
        <taxon>Dikarya</taxon>
        <taxon>Ascomycota</taxon>
        <taxon>Pezizomycotina</taxon>
        <taxon>Orbiliomycetes</taxon>
        <taxon>Orbiliales</taxon>
        <taxon>Orbiliaceae</taxon>
        <taxon>Arthrobotrys</taxon>
    </lineage>
</organism>
<proteinExistence type="predicted"/>
<dbReference type="AlphaFoldDB" id="A0AAV9VU98"/>
<name>A0AAV9VU98_9PEZI</name>
<gene>
    <name evidence="1" type="ORF">TWF481_002144</name>
</gene>
<evidence type="ECO:0008006" key="3">
    <source>
        <dbReference type="Google" id="ProtNLM"/>
    </source>
</evidence>
<comment type="caution">
    <text evidence="1">The sequence shown here is derived from an EMBL/GenBank/DDBJ whole genome shotgun (WGS) entry which is preliminary data.</text>
</comment>
<evidence type="ECO:0000313" key="1">
    <source>
        <dbReference type="EMBL" id="KAK6496121.1"/>
    </source>
</evidence>